<name>A0A4V2J366_9BACL</name>
<keyword evidence="4" id="KW-0560">Oxidoreductase</keyword>
<evidence type="ECO:0000256" key="4">
    <source>
        <dbReference type="ARBA" id="ARBA00023002"/>
    </source>
</evidence>
<dbReference type="EMBL" id="SIRE01000034">
    <property type="protein sequence ID" value="TBL70072.1"/>
    <property type="molecule type" value="Genomic_DNA"/>
</dbReference>
<dbReference type="AlphaFoldDB" id="A0A4V2J366"/>
<dbReference type="Pfam" id="PF07992">
    <property type="entry name" value="Pyr_redox_2"/>
    <property type="match status" value="1"/>
</dbReference>
<keyword evidence="7" id="KW-1185">Reference proteome</keyword>
<dbReference type="InterPro" id="IPR023753">
    <property type="entry name" value="FAD/NAD-binding_dom"/>
</dbReference>
<dbReference type="SUPFAM" id="SSF51905">
    <property type="entry name" value="FAD/NAD(P)-binding domain"/>
    <property type="match status" value="1"/>
</dbReference>
<keyword evidence="3" id="KW-0285">Flavoprotein</keyword>
<evidence type="ECO:0000256" key="3">
    <source>
        <dbReference type="ARBA" id="ARBA00022630"/>
    </source>
</evidence>
<dbReference type="InterPro" id="IPR036188">
    <property type="entry name" value="FAD/NAD-bd_sf"/>
</dbReference>
<reference evidence="6 7" key="1">
    <citation type="submission" date="2019-02" db="EMBL/GenBank/DDBJ databases">
        <title>Paenibacillus sp. nov., isolated from surface-sterilized tissue of Thalictrum simplex L.</title>
        <authorList>
            <person name="Tuo L."/>
        </authorList>
    </citation>
    <scope>NUCLEOTIDE SEQUENCE [LARGE SCALE GENOMIC DNA]</scope>
    <source>
        <strain evidence="6 7">N2SHLJ1</strain>
    </source>
</reference>
<dbReference type="PANTHER" id="PTHR48105">
    <property type="entry name" value="THIOREDOXIN REDUCTASE 1-RELATED-RELATED"/>
    <property type="match status" value="1"/>
</dbReference>
<evidence type="ECO:0000256" key="2">
    <source>
        <dbReference type="ARBA" id="ARBA00011738"/>
    </source>
</evidence>
<accession>A0A4V2J366</accession>
<comment type="cofactor">
    <cofactor evidence="1">
        <name>FAD</name>
        <dbReference type="ChEBI" id="CHEBI:57692"/>
    </cofactor>
</comment>
<comment type="subunit">
    <text evidence="2">Homodimer.</text>
</comment>
<dbReference type="InterPro" id="IPR050097">
    <property type="entry name" value="Ferredoxin-NADP_redctase_2"/>
</dbReference>
<feature type="domain" description="FAD/NAD(P)-binding" evidence="5">
    <location>
        <begin position="6"/>
        <end position="295"/>
    </location>
</feature>
<dbReference type="PRINTS" id="PR00469">
    <property type="entry name" value="PNDRDTASEII"/>
</dbReference>
<gene>
    <name evidence="6" type="ORF">EYB31_34235</name>
</gene>
<dbReference type="OrthoDB" id="9806179at2"/>
<dbReference type="PRINTS" id="PR00368">
    <property type="entry name" value="FADPNR"/>
</dbReference>
<proteinExistence type="predicted"/>
<sequence>MAAVYETIIIGGGIAGLQAAIQLGRMGHRILVVDSEAGRSVLCKSYHNVIGWPDGISGQELRRLGRLQAARYGAELLKGEALSVNKEKELFAVSVRDEAAANEKTLYRSHTLLIATGVMDRFPQLTGLVECLGLSIYVCPDCDGYEISAKHTIVLGSGDTGARMALTLSYFTDKLVYVNHEQHTVDPDLMLRLEEKRIECIGEPIGRILTAPGKEGVFQGVKLASGRLVPGEKAFIAFGGNEVRSSIVAGLGVQLYENKHIVTDPRSKMTNIHGVWAAGDIGVHSEQLTIAMGEGSQAAIWIHKELLRMAAGRVEAEPVRS</sequence>
<dbReference type="RefSeq" id="WP_131018096.1">
    <property type="nucleotide sequence ID" value="NZ_SIRE01000034.1"/>
</dbReference>
<dbReference type="GO" id="GO:0016491">
    <property type="term" value="F:oxidoreductase activity"/>
    <property type="evidence" value="ECO:0007669"/>
    <property type="project" value="UniProtKB-KW"/>
</dbReference>
<dbReference type="Proteomes" id="UP000293142">
    <property type="component" value="Unassembled WGS sequence"/>
</dbReference>
<dbReference type="Gene3D" id="3.50.50.60">
    <property type="entry name" value="FAD/NAD(P)-binding domain"/>
    <property type="match status" value="2"/>
</dbReference>
<evidence type="ECO:0000313" key="6">
    <source>
        <dbReference type="EMBL" id="TBL70072.1"/>
    </source>
</evidence>
<evidence type="ECO:0000259" key="5">
    <source>
        <dbReference type="Pfam" id="PF07992"/>
    </source>
</evidence>
<evidence type="ECO:0000256" key="1">
    <source>
        <dbReference type="ARBA" id="ARBA00001974"/>
    </source>
</evidence>
<protein>
    <submittedName>
        <fullName evidence="6">NAD(P)/FAD-dependent oxidoreductase</fullName>
    </submittedName>
</protein>
<organism evidence="6 7">
    <name type="scientific">Paenibacillus thalictri</name>
    <dbReference type="NCBI Taxonomy" id="2527873"/>
    <lineage>
        <taxon>Bacteria</taxon>
        <taxon>Bacillati</taxon>
        <taxon>Bacillota</taxon>
        <taxon>Bacilli</taxon>
        <taxon>Bacillales</taxon>
        <taxon>Paenibacillaceae</taxon>
        <taxon>Paenibacillus</taxon>
    </lineage>
</organism>
<evidence type="ECO:0000313" key="7">
    <source>
        <dbReference type="Proteomes" id="UP000293142"/>
    </source>
</evidence>
<comment type="caution">
    <text evidence="6">The sequence shown here is derived from an EMBL/GenBank/DDBJ whole genome shotgun (WGS) entry which is preliminary data.</text>
</comment>